<dbReference type="AlphaFoldDB" id="A0A940DQL7"/>
<organism evidence="4 5">
    <name type="scientific">Candidatus Cryptobacteroides gallistercoris</name>
    <dbReference type="NCBI Taxonomy" id="2840765"/>
    <lineage>
        <taxon>Bacteria</taxon>
        <taxon>Pseudomonadati</taxon>
        <taxon>Bacteroidota</taxon>
        <taxon>Bacteroidia</taxon>
        <taxon>Bacteroidales</taxon>
        <taxon>Candidatus Cryptobacteroides</taxon>
    </lineage>
</organism>
<evidence type="ECO:0000313" key="5">
    <source>
        <dbReference type="Proteomes" id="UP000771749"/>
    </source>
</evidence>
<reference evidence="4" key="1">
    <citation type="submission" date="2020-10" db="EMBL/GenBank/DDBJ databases">
        <authorList>
            <person name="Gilroy R."/>
        </authorList>
    </citation>
    <scope>NUCLEOTIDE SEQUENCE</scope>
    <source>
        <strain evidence="4">F1-3629</strain>
    </source>
</reference>
<dbReference type="NCBIfam" id="TIGR00453">
    <property type="entry name" value="ispD"/>
    <property type="match status" value="1"/>
</dbReference>
<dbReference type="InterPro" id="IPR029044">
    <property type="entry name" value="Nucleotide-diphossugar_trans"/>
</dbReference>
<comment type="function">
    <text evidence="3">Catalyzes the formation of 4-diphosphocytidyl-2-C-methyl-D-erythritol from CTP and 2-C-methyl-D-erythritol 4-phosphate (MEP).</text>
</comment>
<feature type="site" description="Transition state stabilizer" evidence="3">
    <location>
        <position position="17"/>
    </location>
</feature>
<dbReference type="EMBL" id="JADIMJ010000130">
    <property type="protein sequence ID" value="MBO8454770.1"/>
    <property type="molecule type" value="Genomic_DNA"/>
</dbReference>
<comment type="caution">
    <text evidence="4">The sequence shown here is derived from an EMBL/GenBank/DDBJ whole genome shotgun (WGS) entry which is preliminary data.</text>
</comment>
<sequence length="243" mass="27050">MARKKYLLLMAGGSGTRMGAAVPKQFLDLDGKAVLHRTLDRFMEAEPGIRVITVLPEAYFEYWKNYCAVRNVVARQTVVRGGISRFHSVRNALGAVPDGALVAVHDGARPLLSAGLVSRMFRQAEHVPALIPVIPSTDTLRALRREVLTDGTEVFETVPDMHPDRNMLFRVQTPQIFYSEVLKAAYGQPYDMSFTDDASVAERFGVPLAFISGEALNIKITTPEDFMLAQKILPAQRFPMQEK</sequence>
<dbReference type="EC" id="2.7.7.60" evidence="3"/>
<feature type="site" description="Positions MEP for the nucleophilic attack" evidence="3">
    <location>
        <position position="219"/>
    </location>
</feature>
<comment type="similarity">
    <text evidence="3">Belongs to the IspD/TarI cytidylyltransferase family. IspD subfamily.</text>
</comment>
<comment type="catalytic activity">
    <reaction evidence="3">
        <text>2-C-methyl-D-erythritol 4-phosphate + CTP + H(+) = 4-CDP-2-C-methyl-D-erythritol + diphosphate</text>
        <dbReference type="Rhea" id="RHEA:13429"/>
        <dbReference type="ChEBI" id="CHEBI:15378"/>
        <dbReference type="ChEBI" id="CHEBI:33019"/>
        <dbReference type="ChEBI" id="CHEBI:37563"/>
        <dbReference type="ChEBI" id="CHEBI:57823"/>
        <dbReference type="ChEBI" id="CHEBI:58262"/>
        <dbReference type="EC" id="2.7.7.60"/>
    </reaction>
</comment>
<keyword evidence="2 3" id="KW-0548">Nucleotidyltransferase</keyword>
<dbReference type="PANTHER" id="PTHR32125:SF4">
    <property type="entry name" value="2-C-METHYL-D-ERYTHRITOL 4-PHOSPHATE CYTIDYLYLTRANSFERASE, CHLOROPLASTIC"/>
    <property type="match status" value="1"/>
</dbReference>
<dbReference type="InterPro" id="IPR001228">
    <property type="entry name" value="IspD"/>
</dbReference>
<feature type="site" description="Transition state stabilizer" evidence="3">
    <location>
        <position position="24"/>
    </location>
</feature>
<dbReference type="PANTHER" id="PTHR32125">
    <property type="entry name" value="2-C-METHYL-D-ERYTHRITOL 4-PHOSPHATE CYTIDYLYLTRANSFERASE, CHLOROPLASTIC"/>
    <property type="match status" value="1"/>
</dbReference>
<keyword evidence="1 3" id="KW-0808">Transferase</keyword>
<dbReference type="SUPFAM" id="SSF53448">
    <property type="entry name" value="Nucleotide-diphospho-sugar transferases"/>
    <property type="match status" value="1"/>
</dbReference>
<proteinExistence type="inferred from homology"/>
<dbReference type="HAMAP" id="MF_00108">
    <property type="entry name" value="IspD"/>
    <property type="match status" value="1"/>
</dbReference>
<feature type="site" description="Positions MEP for the nucleophilic attack" evidence="3">
    <location>
        <position position="165"/>
    </location>
</feature>
<dbReference type="Proteomes" id="UP000771749">
    <property type="component" value="Unassembled WGS sequence"/>
</dbReference>
<reference evidence="4" key="2">
    <citation type="journal article" date="2021" name="PeerJ">
        <title>Extensive microbial diversity within the chicken gut microbiome revealed by metagenomics and culture.</title>
        <authorList>
            <person name="Gilroy R."/>
            <person name="Ravi A."/>
            <person name="Getino M."/>
            <person name="Pursley I."/>
            <person name="Horton D.L."/>
            <person name="Alikhan N.F."/>
            <person name="Baker D."/>
            <person name="Gharbi K."/>
            <person name="Hall N."/>
            <person name="Watson M."/>
            <person name="Adriaenssens E.M."/>
            <person name="Foster-Nyarko E."/>
            <person name="Jarju S."/>
            <person name="Secka A."/>
            <person name="Antonio M."/>
            <person name="Oren A."/>
            <person name="Chaudhuri R.R."/>
            <person name="La Ragione R."/>
            <person name="Hildebrand F."/>
            <person name="Pallen M.J."/>
        </authorList>
    </citation>
    <scope>NUCLEOTIDE SEQUENCE</scope>
    <source>
        <strain evidence="4">F1-3629</strain>
    </source>
</reference>
<evidence type="ECO:0000256" key="3">
    <source>
        <dbReference type="HAMAP-Rule" id="MF_00108"/>
    </source>
</evidence>
<accession>A0A940DQL7</accession>
<dbReference type="Gene3D" id="3.90.550.10">
    <property type="entry name" value="Spore Coat Polysaccharide Biosynthesis Protein SpsA, Chain A"/>
    <property type="match status" value="1"/>
</dbReference>
<dbReference type="InterPro" id="IPR050088">
    <property type="entry name" value="IspD/TarI_cytidylyltransf_bact"/>
</dbReference>
<comment type="pathway">
    <text evidence="3">Isoprenoid biosynthesis; isopentenyl diphosphate biosynthesis via DXP pathway; isopentenyl diphosphate from 1-deoxy-D-xylulose 5-phosphate: step 2/6.</text>
</comment>
<dbReference type="Pfam" id="PF01128">
    <property type="entry name" value="IspD"/>
    <property type="match status" value="1"/>
</dbReference>
<dbReference type="InterPro" id="IPR034683">
    <property type="entry name" value="IspD/TarI"/>
</dbReference>
<gene>
    <name evidence="3 4" type="primary">ispD</name>
    <name evidence="4" type="ORF">IAC07_08635</name>
</gene>
<evidence type="ECO:0000256" key="2">
    <source>
        <dbReference type="ARBA" id="ARBA00022695"/>
    </source>
</evidence>
<dbReference type="GO" id="GO:0019288">
    <property type="term" value="P:isopentenyl diphosphate biosynthetic process, methylerythritol 4-phosphate pathway"/>
    <property type="evidence" value="ECO:0007669"/>
    <property type="project" value="UniProtKB-UniRule"/>
</dbReference>
<evidence type="ECO:0000256" key="1">
    <source>
        <dbReference type="ARBA" id="ARBA00022679"/>
    </source>
</evidence>
<keyword evidence="3" id="KW-0414">Isoprene biosynthesis</keyword>
<name>A0A940DQL7_9BACT</name>
<evidence type="ECO:0000313" key="4">
    <source>
        <dbReference type="EMBL" id="MBO8454770.1"/>
    </source>
</evidence>
<dbReference type="CDD" id="cd02516">
    <property type="entry name" value="CDP-ME_synthetase"/>
    <property type="match status" value="1"/>
</dbReference>
<protein>
    <recommendedName>
        <fullName evidence="3">2-C-methyl-D-erythritol 4-phosphate cytidylyltransferase</fullName>
        <ecNumber evidence="3">2.7.7.60</ecNumber>
    </recommendedName>
    <alternativeName>
        <fullName evidence="3">4-diphosphocytidyl-2C-methyl-D-erythritol synthase</fullName>
    </alternativeName>
    <alternativeName>
        <fullName evidence="3">MEP cytidylyltransferase</fullName>
        <shortName evidence="3">MCT</shortName>
    </alternativeName>
</protein>
<dbReference type="GO" id="GO:0050518">
    <property type="term" value="F:2-C-methyl-D-erythritol 4-phosphate cytidylyltransferase activity"/>
    <property type="evidence" value="ECO:0007669"/>
    <property type="project" value="UniProtKB-UniRule"/>
</dbReference>